<evidence type="ECO:0000313" key="2">
    <source>
        <dbReference type="EMBL" id="OGC15069.1"/>
    </source>
</evidence>
<feature type="chain" id="PRO_5009514356" description="Lipoprotein" evidence="1">
    <location>
        <begin position="19"/>
        <end position="208"/>
    </location>
</feature>
<dbReference type="AlphaFoldDB" id="A0A1F4S3T9"/>
<proteinExistence type="predicted"/>
<organism evidence="2 3">
    <name type="scientific">candidate division WOR-1 bacterium RIFOXYB2_FULL_36_35</name>
    <dbReference type="NCBI Taxonomy" id="1802578"/>
    <lineage>
        <taxon>Bacteria</taxon>
        <taxon>Bacillati</taxon>
        <taxon>Saganbacteria</taxon>
    </lineage>
</organism>
<protein>
    <recommendedName>
        <fullName evidence="4">Lipoprotein</fullName>
    </recommendedName>
</protein>
<dbReference type="PROSITE" id="PS51257">
    <property type="entry name" value="PROKAR_LIPOPROTEIN"/>
    <property type="match status" value="1"/>
</dbReference>
<reference evidence="2 3" key="1">
    <citation type="journal article" date="2016" name="Nat. Commun.">
        <title>Thousands of microbial genomes shed light on interconnected biogeochemical processes in an aquifer system.</title>
        <authorList>
            <person name="Anantharaman K."/>
            <person name="Brown C.T."/>
            <person name="Hug L.A."/>
            <person name="Sharon I."/>
            <person name="Castelle C.J."/>
            <person name="Probst A.J."/>
            <person name="Thomas B.C."/>
            <person name="Singh A."/>
            <person name="Wilkins M.J."/>
            <person name="Karaoz U."/>
            <person name="Brodie E.L."/>
            <person name="Williams K.H."/>
            <person name="Hubbard S.S."/>
            <person name="Banfield J.F."/>
        </authorList>
    </citation>
    <scope>NUCLEOTIDE SEQUENCE [LARGE SCALE GENOMIC DNA]</scope>
</reference>
<evidence type="ECO:0008006" key="4">
    <source>
        <dbReference type="Google" id="ProtNLM"/>
    </source>
</evidence>
<gene>
    <name evidence="2" type="ORF">A2290_09215</name>
</gene>
<feature type="signal peptide" evidence="1">
    <location>
        <begin position="1"/>
        <end position="18"/>
    </location>
</feature>
<comment type="caution">
    <text evidence="2">The sequence shown here is derived from an EMBL/GenBank/DDBJ whole genome shotgun (WGS) entry which is preliminary data.</text>
</comment>
<accession>A0A1F4S3T9</accession>
<evidence type="ECO:0000256" key="1">
    <source>
        <dbReference type="SAM" id="SignalP"/>
    </source>
</evidence>
<name>A0A1F4S3T9_UNCSA</name>
<keyword evidence="1" id="KW-0732">Signal</keyword>
<sequence>MKFRLALLLISVFFIAGCSDLSKITDSEYYKVSVSSTQSSYTTTYSVSTINNTSATGYVINKTLPSPALTLLTYPKETPTSSTLLPLITFNQMDVTYTVVQDSAGNLIGTWAPSTESTGVNIVIPAGTNSSSITITDNNIASSVLASEVFNKIGSIAVSSTASGTYAFALSLNTSLAIRANTTLTGTDERGQPVSLTFSTTLYFAISS</sequence>
<dbReference type="Proteomes" id="UP000177905">
    <property type="component" value="Unassembled WGS sequence"/>
</dbReference>
<evidence type="ECO:0000313" key="3">
    <source>
        <dbReference type="Proteomes" id="UP000177905"/>
    </source>
</evidence>
<dbReference type="EMBL" id="MEUA01000026">
    <property type="protein sequence ID" value="OGC15069.1"/>
    <property type="molecule type" value="Genomic_DNA"/>
</dbReference>